<reference evidence="2 3" key="1">
    <citation type="submission" date="2015-01" db="EMBL/GenBank/DDBJ databases">
        <title>Evolution of Trichinella species and genotypes.</title>
        <authorList>
            <person name="Korhonen P.K."/>
            <person name="Edoardo P."/>
            <person name="Giuseppe L.R."/>
            <person name="Gasser R.B."/>
        </authorList>
    </citation>
    <scope>NUCLEOTIDE SEQUENCE [LARGE SCALE GENOMIC DNA]</scope>
    <source>
        <strain evidence="2">ISS141</strain>
    </source>
</reference>
<dbReference type="EMBL" id="JYDU01000282">
    <property type="protein sequence ID" value="KRX87511.1"/>
    <property type="molecule type" value="Genomic_DNA"/>
</dbReference>
<organism evidence="2 3">
    <name type="scientific">Trichinella pseudospiralis</name>
    <name type="common">Parasitic roundworm</name>
    <dbReference type="NCBI Taxonomy" id="6337"/>
    <lineage>
        <taxon>Eukaryota</taxon>
        <taxon>Metazoa</taxon>
        <taxon>Ecdysozoa</taxon>
        <taxon>Nematoda</taxon>
        <taxon>Enoplea</taxon>
        <taxon>Dorylaimia</taxon>
        <taxon>Trichinellida</taxon>
        <taxon>Trichinellidae</taxon>
        <taxon>Trichinella</taxon>
    </lineage>
</organism>
<evidence type="ECO:0008006" key="4">
    <source>
        <dbReference type="Google" id="ProtNLM"/>
    </source>
</evidence>
<gene>
    <name evidence="2" type="ORF">T4E_3396</name>
</gene>
<protein>
    <recommendedName>
        <fullName evidence="4">PiggyBac transposable element-derived protein domain-containing protein</fullName>
    </recommendedName>
</protein>
<dbReference type="AlphaFoldDB" id="A0A0V0XIA2"/>
<dbReference type="Proteomes" id="UP000054815">
    <property type="component" value="Unassembled WGS sequence"/>
</dbReference>
<accession>A0A0V0XIA2</accession>
<evidence type="ECO:0000256" key="1">
    <source>
        <dbReference type="SAM" id="Phobius"/>
    </source>
</evidence>
<keyword evidence="1" id="KW-1133">Transmembrane helix</keyword>
<proteinExistence type="predicted"/>
<evidence type="ECO:0000313" key="2">
    <source>
        <dbReference type="EMBL" id="KRX87511.1"/>
    </source>
</evidence>
<feature type="transmembrane region" description="Helical" evidence="1">
    <location>
        <begin position="39"/>
        <end position="61"/>
    </location>
</feature>
<name>A0A0V0XIA2_TRIPS</name>
<dbReference type="STRING" id="6337.A0A0V0XIA2"/>
<keyword evidence="1" id="KW-0472">Membrane</keyword>
<keyword evidence="1" id="KW-0812">Transmembrane</keyword>
<sequence>MRTLAFGVNKIYVFYTKLSLSISTTRDLFLLHSDINDEIYTSVAITATFLCSIFIIIWLLLETAVFKFEKFPSKDFEDYLESLPPEEEIFQLPPCEDGNLTDEEHIEEDDLDKVMPLDVCGGIDVIVDSDRIVNEDDLDESSDNQTWSKRKSLNHGFGSIPFMPKEEMAYFAEMTKRYAVDGYHSVPSENMFWSTARDLTGLSESKQIS</sequence>
<evidence type="ECO:0000313" key="3">
    <source>
        <dbReference type="Proteomes" id="UP000054815"/>
    </source>
</evidence>
<comment type="caution">
    <text evidence="2">The sequence shown here is derived from an EMBL/GenBank/DDBJ whole genome shotgun (WGS) entry which is preliminary data.</text>
</comment>